<dbReference type="EMBL" id="WKKH01000028">
    <property type="protein sequence ID" value="MRX77646.1"/>
    <property type="molecule type" value="Genomic_DNA"/>
</dbReference>
<gene>
    <name evidence="2" type="ORF">GJU39_16275</name>
</gene>
<feature type="domain" description="Lantibiotic dehydratase N-terminal" evidence="1">
    <location>
        <begin position="141"/>
        <end position="400"/>
    </location>
</feature>
<dbReference type="RefSeq" id="WP_154282043.1">
    <property type="nucleotide sequence ID" value="NZ_JBHUJQ010000001.1"/>
</dbReference>
<reference evidence="2 3" key="1">
    <citation type="submission" date="2019-11" db="EMBL/GenBank/DDBJ databases">
        <title>Pedobacter petrophilus genome.</title>
        <authorList>
            <person name="Feldbauer M.J."/>
            <person name="Newman J.D."/>
        </authorList>
    </citation>
    <scope>NUCLEOTIDE SEQUENCE [LARGE SCALE GENOMIC DNA]</scope>
    <source>
        <strain evidence="2 3">LMG 29686</strain>
    </source>
</reference>
<evidence type="ECO:0000313" key="2">
    <source>
        <dbReference type="EMBL" id="MRX77646.1"/>
    </source>
</evidence>
<dbReference type="OrthoDB" id="1207270at2"/>
<accession>A0A7K0G3T8</accession>
<dbReference type="InterPro" id="IPR006827">
    <property type="entry name" value="Lant_deHydtase_N"/>
</dbReference>
<protein>
    <recommendedName>
        <fullName evidence="1">Lantibiotic dehydratase N-terminal domain-containing protein</fullName>
    </recommendedName>
</protein>
<evidence type="ECO:0000313" key="3">
    <source>
        <dbReference type="Proteomes" id="UP000487757"/>
    </source>
</evidence>
<dbReference type="AlphaFoldDB" id="A0A7K0G3T8"/>
<dbReference type="Proteomes" id="UP000487757">
    <property type="component" value="Unassembled WGS sequence"/>
</dbReference>
<keyword evidence="3" id="KW-1185">Reference proteome</keyword>
<evidence type="ECO:0000259" key="1">
    <source>
        <dbReference type="Pfam" id="PF04738"/>
    </source>
</evidence>
<comment type="caution">
    <text evidence="2">The sequence shown here is derived from an EMBL/GenBank/DDBJ whole genome shotgun (WGS) entry which is preliminary data.</text>
</comment>
<name>A0A7K0G3T8_9SPHI</name>
<organism evidence="2 3">
    <name type="scientific">Pedobacter petrophilus</name>
    <dbReference type="NCBI Taxonomy" id="1908241"/>
    <lineage>
        <taxon>Bacteria</taxon>
        <taxon>Pseudomonadati</taxon>
        <taxon>Bacteroidota</taxon>
        <taxon>Sphingobacteriia</taxon>
        <taxon>Sphingobacteriales</taxon>
        <taxon>Sphingobacteriaceae</taxon>
        <taxon>Pedobacter</taxon>
    </lineage>
</organism>
<proteinExistence type="predicted"/>
<dbReference type="Pfam" id="PF04738">
    <property type="entry name" value="Lant_dehydr_N"/>
    <property type="match status" value="2"/>
</dbReference>
<sequence>MSIKIFPYSLVRYANLNHEVFGQLTFLQGGKLIEAHHHHLRRREELKNILCDALFPIISEQTNDQIRQQLINIKRKIFNNKRIAAEQLTLLQTLNSIALSESFEAYFLNEALLENFFEVNEPLFNREAALHRKIVQQMALKPELQNGLMLSSPVLYTQLADFISKDAEGFKQKELRMEFSLLRYLSRMAFKTSPFSSFTYTGVMTTVANPGDYFRKIHTVQSRLKLNNILFEYLRSVLRQHPILNEYLLLKINITAEIKDDKIQFLTNFNNIESFQQLTARGLQLLVLNYLQNINQSVTLEALIIYLSAHVENASRETLKAYLMKLINTGLFELGFGFSGMDENWDAKLLQFIRLIPDQNQSLSSLTDLFETLQIHLQSYSTAEPIQRYQILQRAETEVNSTFLQLQKEANLPYYTSADEKKNIVQEVDQSQHVFQTNNFVPYYFPARNILFEDCFTSQTEVLPEKGIADFVSKTNQLAKYLLPLDVMRKERIKMRDFYIKHYPEQQKIKVTEFYKDYYFYVKKPEKEQLKENAQTLTDIALWKTAILGKLKQNDVLNGTRNLTAAFFADLPVQSNLGIISAAGAFVQFYQRDKQDQVYGVINSLLPGMGKVSGRFLALFDSKIQEALITQNEATNPEAIKAELNDASTFNANIHPPLLKHELALPSGNNIYPADQQIKAGDLMVRLDSDTNGLILLLNDQEVYSYDLSLESFYNRSNLYQLLAHFNPEARISLQPFIQLIDQYDQGKFGDQEPDVYQLPRIVYEETIIIRRKTWRIKTSVIPVQQPVETDFNYFIRLNSWFNLQEIPTEAFLFLRKRAYQNKVADDEIAKKEGLHDDYKPQYLAFDKPLFVSMFKRLLARAGNYITLEEVLPVPGWDGVKEYLIQWYNG</sequence>
<feature type="domain" description="Lantibiotic dehydratase N-terminal" evidence="1">
    <location>
        <begin position="545"/>
        <end position="813"/>
    </location>
</feature>